<comment type="caution">
    <text evidence="6">The sequence shown here is derived from an EMBL/GenBank/DDBJ whole genome shotgun (WGS) entry which is preliminary data.</text>
</comment>
<gene>
    <name evidence="6" type="ORF">GEV33_003481</name>
</gene>
<dbReference type="GO" id="GO:0015629">
    <property type="term" value="C:actin cytoskeleton"/>
    <property type="evidence" value="ECO:0007669"/>
    <property type="project" value="TreeGrafter"/>
</dbReference>
<reference evidence="6" key="2">
    <citation type="submission" date="2021-08" db="EMBL/GenBank/DDBJ databases">
        <authorList>
            <person name="Eriksson T."/>
        </authorList>
    </citation>
    <scope>NUCLEOTIDE SEQUENCE</scope>
    <source>
        <strain evidence="6">Stoneville</strain>
        <tissue evidence="6">Whole head</tissue>
    </source>
</reference>
<dbReference type="Proteomes" id="UP000719412">
    <property type="component" value="Unassembled WGS sequence"/>
</dbReference>
<accession>A0A8J6HID5</accession>
<evidence type="ECO:0000256" key="3">
    <source>
        <dbReference type="ARBA" id="ARBA00023038"/>
    </source>
</evidence>
<dbReference type="PANTHER" id="PTHR24213:SF9">
    <property type="entry name" value="UNCOORDINATED 115A, ISOFORM B-RELATED"/>
    <property type="match status" value="1"/>
</dbReference>
<dbReference type="PROSITE" id="PS00478">
    <property type="entry name" value="LIM_DOMAIN_1"/>
    <property type="match status" value="1"/>
</dbReference>
<dbReference type="CDD" id="cd09327">
    <property type="entry name" value="LIM1_abLIM"/>
    <property type="match status" value="1"/>
</dbReference>
<dbReference type="SMART" id="SM00132">
    <property type="entry name" value="LIM"/>
    <property type="match status" value="2"/>
</dbReference>
<keyword evidence="3 4" id="KW-0440">LIM domain</keyword>
<evidence type="ECO:0000259" key="5">
    <source>
        <dbReference type="PROSITE" id="PS50023"/>
    </source>
</evidence>
<dbReference type="Pfam" id="PF00412">
    <property type="entry name" value="LIM"/>
    <property type="match status" value="2"/>
</dbReference>
<dbReference type="AlphaFoldDB" id="A0A8J6HID5"/>
<dbReference type="GO" id="GO:0051015">
    <property type="term" value="F:actin filament binding"/>
    <property type="evidence" value="ECO:0007669"/>
    <property type="project" value="TreeGrafter"/>
</dbReference>
<evidence type="ECO:0000256" key="2">
    <source>
        <dbReference type="ARBA" id="ARBA00022833"/>
    </source>
</evidence>
<evidence type="ECO:0000256" key="1">
    <source>
        <dbReference type="ARBA" id="ARBA00022723"/>
    </source>
</evidence>
<keyword evidence="1 4" id="KW-0479">Metal-binding</keyword>
<evidence type="ECO:0000256" key="4">
    <source>
        <dbReference type="PROSITE-ProRule" id="PRU00125"/>
    </source>
</evidence>
<dbReference type="GO" id="GO:0046872">
    <property type="term" value="F:metal ion binding"/>
    <property type="evidence" value="ECO:0007669"/>
    <property type="project" value="UniProtKB-KW"/>
</dbReference>
<evidence type="ECO:0000313" key="6">
    <source>
        <dbReference type="EMBL" id="KAH0819310.1"/>
    </source>
</evidence>
<dbReference type="FunFam" id="2.10.110.10:FF:000003">
    <property type="entry name" value="actin-binding LIM protein 1 isoform X1"/>
    <property type="match status" value="1"/>
</dbReference>
<organism evidence="6 7">
    <name type="scientific">Tenebrio molitor</name>
    <name type="common">Yellow mealworm beetle</name>
    <dbReference type="NCBI Taxonomy" id="7067"/>
    <lineage>
        <taxon>Eukaryota</taxon>
        <taxon>Metazoa</taxon>
        <taxon>Ecdysozoa</taxon>
        <taxon>Arthropoda</taxon>
        <taxon>Hexapoda</taxon>
        <taxon>Insecta</taxon>
        <taxon>Pterygota</taxon>
        <taxon>Neoptera</taxon>
        <taxon>Endopterygota</taxon>
        <taxon>Coleoptera</taxon>
        <taxon>Polyphaga</taxon>
        <taxon>Cucujiformia</taxon>
        <taxon>Tenebrionidae</taxon>
        <taxon>Tenebrio</taxon>
    </lineage>
</organism>
<proteinExistence type="predicted"/>
<feature type="domain" description="LIM zinc-binding" evidence="5">
    <location>
        <begin position="70"/>
        <end position="128"/>
    </location>
</feature>
<keyword evidence="2 4" id="KW-0862">Zinc</keyword>
<feature type="domain" description="LIM zinc-binding" evidence="5">
    <location>
        <begin position="10"/>
        <end position="69"/>
    </location>
</feature>
<evidence type="ECO:0000313" key="7">
    <source>
        <dbReference type="Proteomes" id="UP000719412"/>
    </source>
</evidence>
<dbReference type="InterPro" id="IPR051618">
    <property type="entry name" value="Actin-binding_LIM"/>
</dbReference>
<protein>
    <recommendedName>
        <fullName evidence="5">LIM zinc-binding domain-containing protein</fullName>
    </recommendedName>
</protein>
<dbReference type="SUPFAM" id="SSF57716">
    <property type="entry name" value="Glucocorticoid receptor-like (DNA-binding domain)"/>
    <property type="match status" value="3"/>
</dbReference>
<dbReference type="GO" id="GO:0030032">
    <property type="term" value="P:lamellipodium assembly"/>
    <property type="evidence" value="ECO:0007669"/>
    <property type="project" value="TreeGrafter"/>
</dbReference>
<dbReference type="PROSITE" id="PS50023">
    <property type="entry name" value="LIM_DOMAIN_2"/>
    <property type="match status" value="2"/>
</dbReference>
<reference evidence="6" key="1">
    <citation type="journal article" date="2020" name="J Insects Food Feed">
        <title>The yellow mealworm (Tenebrio molitor) genome: a resource for the emerging insects as food and feed industry.</title>
        <authorList>
            <person name="Eriksson T."/>
            <person name="Andere A."/>
            <person name="Kelstrup H."/>
            <person name="Emery V."/>
            <person name="Picard C."/>
        </authorList>
    </citation>
    <scope>NUCLEOTIDE SEQUENCE</scope>
    <source>
        <strain evidence="6">Stoneville</strain>
        <tissue evidence="6">Whole head</tissue>
    </source>
</reference>
<sequence length="147" mass="16442">MPSRRRCCKTLCQSCKKKCSGEVLRVQDKYFHTQCFKCKVCGNSLAQGGFFSKDGAYYCTADYQRNFGTKCATCQDYVEGEVVTALGKTYHKKCFTCDRCRQPPPDEKVTYTGKEVLCQKCVQIPVRDGTPKTSPTTNNANGKIAVN</sequence>
<dbReference type="Gene3D" id="2.10.110.10">
    <property type="entry name" value="Cysteine Rich Protein"/>
    <property type="match status" value="2"/>
</dbReference>
<dbReference type="InterPro" id="IPR001781">
    <property type="entry name" value="Znf_LIM"/>
</dbReference>
<keyword evidence="7" id="KW-1185">Reference proteome</keyword>
<dbReference type="PANTHER" id="PTHR24213">
    <property type="entry name" value="ACTIN-BINDING LIM PROTEIN"/>
    <property type="match status" value="1"/>
</dbReference>
<name>A0A8J6HID5_TENMO</name>
<dbReference type="EMBL" id="JABDTM020014888">
    <property type="protein sequence ID" value="KAH0819310.1"/>
    <property type="molecule type" value="Genomic_DNA"/>
</dbReference>